<dbReference type="Gene3D" id="1.25.40.20">
    <property type="entry name" value="Ankyrin repeat-containing domain"/>
    <property type="match status" value="2"/>
</dbReference>
<evidence type="ECO:0000313" key="4">
    <source>
        <dbReference type="EMBL" id="KTD31724.1"/>
    </source>
</evidence>
<dbReference type="Proteomes" id="UP000254040">
    <property type="component" value="Unassembled WGS sequence"/>
</dbReference>
<evidence type="ECO:0000256" key="3">
    <source>
        <dbReference type="SAM" id="MobiDB-lite"/>
    </source>
</evidence>
<evidence type="ECO:0000313" key="7">
    <source>
        <dbReference type="Proteomes" id="UP000254040"/>
    </source>
</evidence>
<dbReference type="InterPro" id="IPR036770">
    <property type="entry name" value="Ankyrin_rpt-contain_sf"/>
</dbReference>
<name>A0A378JUT0_9GAMM</name>
<dbReference type="EMBL" id="LNYN01000035">
    <property type="protein sequence ID" value="KTD31724.1"/>
    <property type="molecule type" value="Genomic_DNA"/>
</dbReference>
<sequence>MNLNEILERLLAIRKLTSRTDTSRLNEVREAAQLTEARRQLNDLLQRVNNDSGSVAAGYISEICSDLNISNLRQESSASSSRDVPDFHPQASQYRGYYNNDLYQKILPLCRLARLNERNGIPESHALKLSLIFEDEQSVYHYLINFPKGNRVDNLVHDACLFDLPDFDLPDSELCDFSQWKKIAAKRDNMLNPRFRKLLPHAGAIERLNRSIVPVSVTAGKVKAEEIKAKEKELANAMKQHRVLVERPLDDPTEAGRVERQKNLSLWSQEKSRISMELTDLAAGIPLADASCLVLQAFYERYKATSNPEHRILIQYGLGEKSIATFYSLQRNNDDEAIPAITIKGSDLGYDHCYLTKLDIQSDKGATLAACLGKITRCCQYLGGAGDACARHGIESPNGGFYVLFQGDETNPSLNDKILAQGWVWRSLEGNLCIDSVETAYSNITQQIVDMYRYLGMLLCEYKDIQRVHIGAFSGVSHYVGHGDYSVGALTALDHPGYNDSMAQLFLADAFMPYIFYGRKDAARLGELIKEKTRSLFANFFAQPDALKQNEQLKQATAYLIASNHNKVDSPIFKVILDAAGERVDEFLELVEVNRHYARILEFPFTQSHFEDLCLMLHQGACINVTNESRKTALHWAAGNFESLTVLLELIPEKQKLDVVKAVDAFGKTVLHYTVKNSEFLTTILQIYPESQRLDAVKVIDYSGKNLLHLAAMNINSLMILLELYPEDQRLSAAMMKDNNRKTVLHFAASNSESLKVILSLYPEAKRFDAVREGDRFHLNPLYYASKNTKSFIILLECLLEDDRLEVINELKRHDEQLLHDLVKIPETLRAMLDLLPQEHKLLAMKPVGRHGRRVLGCASSNPECLNILHQLVPELFRAGEARKSSSSRAASSSESRNVFFGSGVPTEEERVTSDIKKDTGLDLKGTGI</sequence>
<evidence type="ECO:0000256" key="1">
    <source>
        <dbReference type="ARBA" id="ARBA00022737"/>
    </source>
</evidence>
<dbReference type="PANTHER" id="PTHR24186">
    <property type="entry name" value="PROTEIN PHOSPHATASE 1 REGULATORY SUBUNIT"/>
    <property type="match status" value="1"/>
</dbReference>
<dbReference type="AlphaFoldDB" id="A0A378JUT0"/>
<dbReference type="GO" id="GO:0005886">
    <property type="term" value="C:plasma membrane"/>
    <property type="evidence" value="ECO:0007669"/>
    <property type="project" value="TreeGrafter"/>
</dbReference>
<evidence type="ECO:0000313" key="5">
    <source>
        <dbReference type="EMBL" id="STX62196.1"/>
    </source>
</evidence>
<protein>
    <submittedName>
        <fullName evidence="5">Ankyrin repeats (3 copies)</fullName>
    </submittedName>
</protein>
<dbReference type="RefSeq" id="WP_028385288.1">
    <property type="nucleotide sequence ID" value="NZ_CAAAJG010000005.1"/>
</dbReference>
<keyword evidence="1" id="KW-0677">Repeat</keyword>
<feature type="compositionally biased region" description="Low complexity" evidence="3">
    <location>
        <begin position="886"/>
        <end position="897"/>
    </location>
</feature>
<dbReference type="SUPFAM" id="SSF48403">
    <property type="entry name" value="Ankyrin repeat"/>
    <property type="match status" value="1"/>
</dbReference>
<dbReference type="EMBL" id="UGOG01000001">
    <property type="protein sequence ID" value="STX62196.1"/>
    <property type="molecule type" value="Genomic_DNA"/>
</dbReference>
<keyword evidence="6" id="KW-1185">Reference proteome</keyword>
<keyword evidence="2" id="KW-0040">ANK repeat</keyword>
<feature type="region of interest" description="Disordered" evidence="3">
    <location>
        <begin position="886"/>
        <end position="916"/>
    </location>
</feature>
<dbReference type="STRING" id="39962.Lmor_2600"/>
<dbReference type="PANTHER" id="PTHR24186:SF38">
    <property type="entry name" value="ANKYRIN REPEAT FAMILY PROTEIN"/>
    <property type="match status" value="1"/>
</dbReference>
<accession>A0A378JUT0</accession>
<evidence type="ECO:0000256" key="2">
    <source>
        <dbReference type="ARBA" id="ARBA00023043"/>
    </source>
</evidence>
<organism evidence="5 7">
    <name type="scientific">Legionella moravica</name>
    <dbReference type="NCBI Taxonomy" id="39962"/>
    <lineage>
        <taxon>Bacteria</taxon>
        <taxon>Pseudomonadati</taxon>
        <taxon>Pseudomonadota</taxon>
        <taxon>Gammaproteobacteria</taxon>
        <taxon>Legionellales</taxon>
        <taxon>Legionellaceae</taxon>
        <taxon>Legionella</taxon>
    </lineage>
</organism>
<dbReference type="OrthoDB" id="5654093at2"/>
<reference evidence="5 7" key="2">
    <citation type="submission" date="2018-06" db="EMBL/GenBank/DDBJ databases">
        <authorList>
            <consortium name="Pathogen Informatics"/>
            <person name="Doyle S."/>
        </authorList>
    </citation>
    <scope>NUCLEOTIDE SEQUENCE [LARGE SCALE GENOMIC DNA]</scope>
    <source>
        <strain evidence="5 7">NCTC12239</strain>
    </source>
</reference>
<reference evidence="4 6" key="1">
    <citation type="submission" date="2015-11" db="EMBL/GenBank/DDBJ databases">
        <title>Genomic analysis of 38 Legionella species identifies large and diverse effector repertoires.</title>
        <authorList>
            <person name="Burstein D."/>
            <person name="Amaro F."/>
            <person name="Zusman T."/>
            <person name="Lifshitz Z."/>
            <person name="Cohen O."/>
            <person name="Gilbert J.A."/>
            <person name="Pupko T."/>
            <person name="Shuman H.A."/>
            <person name="Segal G."/>
        </authorList>
    </citation>
    <scope>NUCLEOTIDE SEQUENCE [LARGE SCALE GENOMIC DNA]</scope>
    <source>
        <strain evidence="4 6">ATCC 43877</strain>
    </source>
</reference>
<proteinExistence type="predicted"/>
<evidence type="ECO:0000313" key="6">
    <source>
        <dbReference type="Proteomes" id="UP000054985"/>
    </source>
</evidence>
<gene>
    <name evidence="4" type="ORF">Lmor_2600</name>
    <name evidence="5" type="ORF">NCTC12239_01117</name>
</gene>
<dbReference type="Proteomes" id="UP000054985">
    <property type="component" value="Unassembled WGS sequence"/>
</dbReference>